<keyword evidence="6" id="KW-0378">Hydrolase</keyword>
<keyword evidence="5" id="KW-0479">Metal-binding</keyword>
<dbReference type="GO" id="GO:0004518">
    <property type="term" value="F:nuclease activity"/>
    <property type="evidence" value="ECO:0007669"/>
    <property type="project" value="UniProtKB-KW"/>
</dbReference>
<evidence type="ECO:0000256" key="4">
    <source>
        <dbReference type="ARBA" id="ARBA00022722"/>
    </source>
</evidence>
<dbReference type="PANTHER" id="PTHR22930:SF289">
    <property type="entry name" value="DDE TNP4 DOMAIN-CONTAINING PROTEIN-RELATED"/>
    <property type="match status" value="1"/>
</dbReference>
<dbReference type="Proteomes" id="UP000504606">
    <property type="component" value="Unplaced"/>
</dbReference>
<evidence type="ECO:0000259" key="8">
    <source>
        <dbReference type="Pfam" id="PF13359"/>
    </source>
</evidence>
<dbReference type="GO" id="GO:0046872">
    <property type="term" value="F:metal ion binding"/>
    <property type="evidence" value="ECO:0007669"/>
    <property type="project" value="UniProtKB-KW"/>
</dbReference>
<dbReference type="GO" id="GO:0016787">
    <property type="term" value="F:hydrolase activity"/>
    <property type="evidence" value="ECO:0007669"/>
    <property type="project" value="UniProtKB-KW"/>
</dbReference>
<sequence length="284" mass="32717">MLGRSIDAAVCQTTVSRSVKEITNALNHEEILNRFIRFPLTREERAPIILRNERLGLPRVLGFMDGFLLRLSYLPHDAERQSFFCRKGFTAFNNQIICDADLNILNVDARFPGSLTDNQIWEASAARNVVEEAYWEDRCWLLGDSGYFTAPWLHVPLIHAAPDTPEFEYTRMHCRARNAVERCIGVLKGRFRLLGVDRCVNYKDAAYAGRMVNACCVLHNFCIQRNIPNPPPLVELDRDNGYLPEINELPLPANIQQRGIDEMQFLINFANERRLRRNNIVDLL</sequence>
<evidence type="ECO:0000256" key="6">
    <source>
        <dbReference type="ARBA" id="ARBA00022801"/>
    </source>
</evidence>
<evidence type="ECO:0000313" key="10">
    <source>
        <dbReference type="RefSeq" id="XP_052125102.1"/>
    </source>
</evidence>
<dbReference type="PANTHER" id="PTHR22930">
    <property type="match status" value="1"/>
</dbReference>
<reference evidence="10" key="1">
    <citation type="submission" date="2025-08" db="UniProtKB">
        <authorList>
            <consortium name="RefSeq"/>
        </authorList>
    </citation>
    <scope>IDENTIFICATION</scope>
    <source>
        <tissue evidence="10">Whole organism</tissue>
    </source>
</reference>
<dbReference type="KEGG" id="foc:113213057"/>
<dbReference type="InterPro" id="IPR027806">
    <property type="entry name" value="HARBI1_dom"/>
</dbReference>
<keyword evidence="9" id="KW-1185">Reference proteome</keyword>
<dbReference type="RefSeq" id="XP_052125102.1">
    <property type="nucleotide sequence ID" value="XM_052269142.1"/>
</dbReference>
<evidence type="ECO:0000256" key="2">
    <source>
        <dbReference type="ARBA" id="ARBA00004123"/>
    </source>
</evidence>
<dbReference type="GeneID" id="113213057"/>
<dbReference type="InterPro" id="IPR045249">
    <property type="entry name" value="HARBI1-like"/>
</dbReference>
<keyword evidence="7" id="KW-0539">Nucleus</keyword>
<organism evidence="9 10">
    <name type="scientific">Frankliniella occidentalis</name>
    <name type="common">Western flower thrips</name>
    <name type="synonym">Euthrips occidentalis</name>
    <dbReference type="NCBI Taxonomy" id="133901"/>
    <lineage>
        <taxon>Eukaryota</taxon>
        <taxon>Metazoa</taxon>
        <taxon>Ecdysozoa</taxon>
        <taxon>Arthropoda</taxon>
        <taxon>Hexapoda</taxon>
        <taxon>Insecta</taxon>
        <taxon>Pterygota</taxon>
        <taxon>Neoptera</taxon>
        <taxon>Paraneoptera</taxon>
        <taxon>Thysanoptera</taxon>
        <taxon>Terebrantia</taxon>
        <taxon>Thripoidea</taxon>
        <taxon>Thripidae</taxon>
        <taxon>Frankliniella</taxon>
    </lineage>
</organism>
<proteinExistence type="inferred from homology"/>
<comment type="similarity">
    <text evidence="3">Belongs to the HARBI1 family.</text>
</comment>
<accession>A0A9C6WR12</accession>
<evidence type="ECO:0000256" key="5">
    <source>
        <dbReference type="ARBA" id="ARBA00022723"/>
    </source>
</evidence>
<dbReference type="OrthoDB" id="6509413at2759"/>
<evidence type="ECO:0000313" key="9">
    <source>
        <dbReference type="Proteomes" id="UP000504606"/>
    </source>
</evidence>
<comment type="cofactor">
    <cofactor evidence="1">
        <name>a divalent metal cation</name>
        <dbReference type="ChEBI" id="CHEBI:60240"/>
    </cofactor>
</comment>
<gene>
    <name evidence="10" type="primary">LOC113213057</name>
</gene>
<evidence type="ECO:0000256" key="3">
    <source>
        <dbReference type="ARBA" id="ARBA00006958"/>
    </source>
</evidence>
<keyword evidence="4" id="KW-0540">Nuclease</keyword>
<feature type="domain" description="DDE Tnp4" evidence="8">
    <location>
        <begin position="64"/>
        <end position="220"/>
    </location>
</feature>
<evidence type="ECO:0000256" key="1">
    <source>
        <dbReference type="ARBA" id="ARBA00001968"/>
    </source>
</evidence>
<protein>
    <submittedName>
        <fullName evidence="10">Nuclease HARBI1</fullName>
    </submittedName>
</protein>
<comment type="subcellular location">
    <subcellularLocation>
        <location evidence="2">Nucleus</location>
    </subcellularLocation>
</comment>
<name>A0A9C6WR12_FRAOC</name>
<dbReference type="Pfam" id="PF13359">
    <property type="entry name" value="DDE_Tnp_4"/>
    <property type="match status" value="1"/>
</dbReference>
<evidence type="ECO:0000256" key="7">
    <source>
        <dbReference type="ARBA" id="ARBA00023242"/>
    </source>
</evidence>
<dbReference type="GO" id="GO:0005634">
    <property type="term" value="C:nucleus"/>
    <property type="evidence" value="ECO:0007669"/>
    <property type="project" value="UniProtKB-SubCell"/>
</dbReference>
<dbReference type="AlphaFoldDB" id="A0A9C6WR12"/>